<evidence type="ECO:0000256" key="2">
    <source>
        <dbReference type="ARBA" id="ARBA00010981"/>
    </source>
</evidence>
<dbReference type="SMART" id="SM00232">
    <property type="entry name" value="JAB_MPN"/>
    <property type="match status" value="1"/>
</dbReference>
<comment type="caution">
    <text evidence="12">The sequence shown here is derived from an EMBL/GenBank/DDBJ whole genome shotgun (WGS) entry which is preliminary data.</text>
</comment>
<dbReference type="Gene3D" id="3.40.140.10">
    <property type="entry name" value="Cytidine Deaminase, domain 2"/>
    <property type="match status" value="1"/>
</dbReference>
<comment type="similarity">
    <text evidence="2">Belongs to the peptidase M67C family.</text>
</comment>
<evidence type="ECO:0000256" key="3">
    <source>
        <dbReference type="ARBA" id="ARBA00022670"/>
    </source>
</evidence>
<dbReference type="InterPro" id="IPR044098">
    <property type="entry name" value="STAMBP/STALP-like_MPN"/>
</dbReference>
<dbReference type="GO" id="GO:0006508">
    <property type="term" value="P:proteolysis"/>
    <property type="evidence" value="ECO:0007669"/>
    <property type="project" value="UniProtKB-KW"/>
</dbReference>
<evidence type="ECO:0000256" key="6">
    <source>
        <dbReference type="ARBA" id="ARBA00022801"/>
    </source>
</evidence>
<gene>
    <name evidence="12" type="ORF">KFE25_006398</name>
</gene>
<proteinExistence type="inferred from homology"/>
<evidence type="ECO:0000256" key="4">
    <source>
        <dbReference type="ARBA" id="ARBA00022723"/>
    </source>
</evidence>
<dbReference type="GO" id="GO:0046872">
    <property type="term" value="F:metal ion binding"/>
    <property type="evidence" value="ECO:0007669"/>
    <property type="project" value="UniProtKB-KW"/>
</dbReference>
<keyword evidence="4" id="KW-0479">Metal-binding</keyword>
<dbReference type="InterPro" id="IPR015063">
    <property type="entry name" value="USP8_dimer"/>
</dbReference>
<dbReference type="SUPFAM" id="SSF102712">
    <property type="entry name" value="JAB1/MPN domain"/>
    <property type="match status" value="1"/>
</dbReference>
<protein>
    <recommendedName>
        <fullName evidence="11">MPN domain-containing protein</fullName>
    </recommendedName>
</protein>
<reference evidence="12" key="1">
    <citation type="submission" date="2021-05" db="EMBL/GenBank/DDBJ databases">
        <title>The genome of the haptophyte Pavlova lutheri (Diacronema luteri, Pavlovales) - a model for lipid biosynthesis in eukaryotic algae.</title>
        <authorList>
            <person name="Hulatt C.J."/>
            <person name="Posewitz M.C."/>
        </authorList>
    </citation>
    <scope>NUCLEOTIDE SEQUENCE</scope>
    <source>
        <strain evidence="12">NIVA-4/92</strain>
    </source>
</reference>
<feature type="compositionally biased region" description="Low complexity" evidence="10">
    <location>
        <begin position="219"/>
        <end position="228"/>
    </location>
</feature>
<dbReference type="EMBL" id="JAGTXO010000002">
    <property type="protein sequence ID" value="KAG8469943.1"/>
    <property type="molecule type" value="Genomic_DNA"/>
</dbReference>
<dbReference type="GO" id="GO:0070536">
    <property type="term" value="P:protein K63-linked deubiquitination"/>
    <property type="evidence" value="ECO:0007669"/>
    <property type="project" value="InterPro"/>
</dbReference>
<feature type="region of interest" description="Disordered" evidence="10">
    <location>
        <begin position="298"/>
        <end position="337"/>
    </location>
</feature>
<evidence type="ECO:0000256" key="9">
    <source>
        <dbReference type="SAM" id="Coils"/>
    </source>
</evidence>
<keyword evidence="7" id="KW-0862">Zinc</keyword>
<evidence type="ECO:0000259" key="11">
    <source>
        <dbReference type="PROSITE" id="PS50249"/>
    </source>
</evidence>
<dbReference type="GO" id="GO:0140492">
    <property type="term" value="F:metal-dependent deubiquitinase activity"/>
    <property type="evidence" value="ECO:0007669"/>
    <property type="project" value="InterPro"/>
</dbReference>
<evidence type="ECO:0000256" key="10">
    <source>
        <dbReference type="SAM" id="MobiDB-lite"/>
    </source>
</evidence>
<feature type="compositionally biased region" description="Pro residues" evidence="10">
    <location>
        <begin position="229"/>
        <end position="261"/>
    </location>
</feature>
<dbReference type="SUPFAM" id="SSF140856">
    <property type="entry name" value="USP8 N-terminal domain-like"/>
    <property type="match status" value="1"/>
</dbReference>
<keyword evidence="5" id="KW-0833">Ubl conjugation pathway</keyword>
<dbReference type="CDD" id="cd08066">
    <property type="entry name" value="MPN_AMSH_like"/>
    <property type="match status" value="1"/>
</dbReference>
<feature type="coiled-coil region" evidence="9">
    <location>
        <begin position="94"/>
        <end position="121"/>
    </location>
</feature>
<comment type="cofactor">
    <cofactor evidence="1">
        <name>Zn(2+)</name>
        <dbReference type="ChEBI" id="CHEBI:29105"/>
    </cofactor>
</comment>
<name>A0A8J6CJH4_DIALT</name>
<dbReference type="Pfam" id="PF08969">
    <property type="entry name" value="USP8_dimer"/>
    <property type="match status" value="1"/>
</dbReference>
<dbReference type="OrthoDB" id="3640at2759"/>
<dbReference type="Proteomes" id="UP000751190">
    <property type="component" value="Unassembled WGS sequence"/>
</dbReference>
<dbReference type="PANTHER" id="PTHR12947">
    <property type="entry name" value="AMSH-LIKE PROTEASE"/>
    <property type="match status" value="1"/>
</dbReference>
<dbReference type="PANTHER" id="PTHR12947:SF13">
    <property type="entry name" value="FI19924P1"/>
    <property type="match status" value="1"/>
</dbReference>
<dbReference type="PROSITE" id="PS50249">
    <property type="entry name" value="MPN"/>
    <property type="match status" value="1"/>
</dbReference>
<keyword evidence="9" id="KW-0175">Coiled coil</keyword>
<keyword evidence="6" id="KW-0378">Hydrolase</keyword>
<feature type="region of interest" description="Disordered" evidence="10">
    <location>
        <begin position="125"/>
        <end position="153"/>
    </location>
</feature>
<sequence length="557" mass="57566">MRSPNGSRKARAKRRRDELRALAEASGRDTFIDSSAPVARYFNATRTLLQQARVYLAEGRTPDAYVLYWRAATFFVERVSKHARYSHPSVKVLQLSCQKDVQRALQTIEKLEKELLLLYEMEAESDASGAQQPQPPHTVRTDGEGAATGGGGGGDGDGAAAAFGAGAAGALGAAASLSAQSALVSPQPLLPAVQAAMAAFARETGGGRRAGAYPTLDAAQPAARAAQPSAPPLAPGPPQLGPASPPPYVLAPPPFPPPPPAALGGSTMLGGYAAEPPLPRAPTAPPIVVPPLVPPAAPLSAPSAAPPPAPPAGVQSLGFAVPTPSAPSAGARPQPPVAPARAAAHAGCTCAPGLAPAPAASGFAPQRGAHARARTLRVPRDLASKFLELARPNTLANVETCGILAGAFVRDELHVTHVLVPTQTGSSDQCATTDVGEEDACMYHVTHDLITLGWVHTHPSQMCFFSSVDLHTQCGYQSMLDEAIGIVLAPKSSPSVGIFRLTTPNGLSEVQQCKETGFHPYHQRNGPGAGNGVYCESDHVVLAADISVQLIDMRRSK</sequence>
<accession>A0A8J6CJH4</accession>
<dbReference type="InterPro" id="IPR037518">
    <property type="entry name" value="MPN"/>
</dbReference>
<dbReference type="Pfam" id="PF01398">
    <property type="entry name" value="JAB"/>
    <property type="match status" value="1"/>
</dbReference>
<dbReference type="Gene3D" id="1.20.58.80">
    <property type="entry name" value="Phosphotransferase system, lactose/cellobiose-type IIA subunit"/>
    <property type="match status" value="1"/>
</dbReference>
<evidence type="ECO:0000256" key="8">
    <source>
        <dbReference type="ARBA" id="ARBA00023049"/>
    </source>
</evidence>
<keyword evidence="3" id="KW-0645">Protease</keyword>
<organism evidence="12 13">
    <name type="scientific">Diacronema lutheri</name>
    <name type="common">Unicellular marine alga</name>
    <name type="synonym">Monochrysis lutheri</name>
    <dbReference type="NCBI Taxonomy" id="2081491"/>
    <lineage>
        <taxon>Eukaryota</taxon>
        <taxon>Haptista</taxon>
        <taxon>Haptophyta</taxon>
        <taxon>Pavlovophyceae</taxon>
        <taxon>Pavlovales</taxon>
        <taxon>Pavlovaceae</taxon>
        <taxon>Diacronema</taxon>
    </lineage>
</organism>
<keyword evidence="8" id="KW-0482">Metalloprotease</keyword>
<evidence type="ECO:0000313" key="12">
    <source>
        <dbReference type="EMBL" id="KAG8469943.1"/>
    </source>
</evidence>
<evidence type="ECO:0000256" key="7">
    <source>
        <dbReference type="ARBA" id="ARBA00022833"/>
    </source>
</evidence>
<dbReference type="OMA" id="VHTHCAY"/>
<evidence type="ECO:0000256" key="1">
    <source>
        <dbReference type="ARBA" id="ARBA00001947"/>
    </source>
</evidence>
<dbReference type="AlphaFoldDB" id="A0A8J6CJH4"/>
<feature type="region of interest" description="Disordered" evidence="10">
    <location>
        <begin position="219"/>
        <end position="268"/>
    </location>
</feature>
<evidence type="ECO:0000313" key="13">
    <source>
        <dbReference type="Proteomes" id="UP000751190"/>
    </source>
</evidence>
<dbReference type="GO" id="GO:0061578">
    <property type="term" value="F:K63-linked deubiquitinase activity"/>
    <property type="evidence" value="ECO:0007669"/>
    <property type="project" value="InterPro"/>
</dbReference>
<feature type="domain" description="MPN" evidence="11">
    <location>
        <begin position="375"/>
        <end position="505"/>
    </location>
</feature>
<keyword evidence="13" id="KW-1185">Reference proteome</keyword>
<evidence type="ECO:0000256" key="5">
    <source>
        <dbReference type="ARBA" id="ARBA00022786"/>
    </source>
</evidence>
<dbReference type="InterPro" id="IPR000555">
    <property type="entry name" value="JAMM/MPN+_dom"/>
</dbReference>